<dbReference type="SUPFAM" id="SSF58104">
    <property type="entry name" value="Methyl-accepting chemotaxis protein (MCP) signaling domain"/>
    <property type="match status" value="1"/>
</dbReference>
<sequence length="662" mass="70872">MRVNEPVTQKEIDYPADRCLVSRTDLKGKIRFLNDDFITVSGFTRDELMGKPHNMIRHPDMPPAAFKDMWATIKQGLPWEGLVKNRAKNGDHYWVRANVTPEMEDGKAIGYISVRTKPSRADIDGTAALYRAMNAGTAGHTTIREGQVIDDSLRGRVVRLTRSVQNRAIAGFAVVVALMIGQLVAVLLAGAGGALPLVSVLLLAATIAVAVVAVTGVSIGMRRPLSDIEADLDRFAVQDFDTVVRPSSIKEFTRITFLLNAVRAHLAFARQEQEELQLLARRQREDALRGMAESVESESRAAVDNVARHTDSMRGDAEAMAAGAQTVSENAANVAAASNQALASAQTVAAAGEELNASIAEITSQVTRAADVTRTAVDQGGQTSTILESMTSEVAQIGEIADLIQEIASKTNLLALNASIEAARAGDAGKGFAVVAEEVKGLANQTAASTQRITQQIQSVSSVTGQAVEAVRQMVEKVGEIDTVAASIADAMHSQAEATGEISRSVIETSDAAQEVARQIEMVSGEARSTEEKSRHLMAASADVADAVASLKKAVVQAVRTSTEETNRRMHERFEVSARVTVRETGNAYDTELLDISAGGARLRAIDSIRVGARLSIMAQSANAAWEGRVVDISPAGVHVQFDREYDIDLAQLRRQSLRAVS</sequence>
<dbReference type="Proteomes" id="UP000434582">
    <property type="component" value="Unassembled WGS sequence"/>
</dbReference>
<dbReference type="InterPro" id="IPR000727">
    <property type="entry name" value="T_SNARE_dom"/>
</dbReference>
<dbReference type="EMBL" id="WIVE01000003">
    <property type="protein sequence ID" value="MQX35364.1"/>
    <property type="molecule type" value="Genomic_DNA"/>
</dbReference>
<evidence type="ECO:0000259" key="9">
    <source>
        <dbReference type="PROSITE" id="PS50192"/>
    </source>
</evidence>
<feature type="transmembrane region" description="Helical" evidence="6">
    <location>
        <begin position="197"/>
        <end position="219"/>
    </location>
</feature>
<dbReference type="Pfam" id="PF08447">
    <property type="entry name" value="PAS_3"/>
    <property type="match status" value="1"/>
</dbReference>
<name>A0A7X2D1P5_9PROT</name>
<dbReference type="PROSITE" id="PS50111">
    <property type="entry name" value="CHEMOTAXIS_TRANSDUC_2"/>
    <property type="match status" value="1"/>
</dbReference>
<evidence type="ECO:0000256" key="1">
    <source>
        <dbReference type="ARBA" id="ARBA00004429"/>
    </source>
</evidence>
<proteinExistence type="inferred from homology"/>
<evidence type="ECO:0000256" key="2">
    <source>
        <dbReference type="ARBA" id="ARBA00022519"/>
    </source>
</evidence>
<keyword evidence="2" id="KW-0997">Cell inner membrane</keyword>
<reference evidence="10 11" key="1">
    <citation type="submission" date="2019-10" db="EMBL/GenBank/DDBJ databases">
        <title>Draft whole-genome sequence of the purple nonsulfur photosynthetic bacterium Roseospira navarrensis DSM 15114.</title>
        <authorList>
            <person name="Kyndt J.A."/>
            <person name="Meyer T.E."/>
        </authorList>
    </citation>
    <scope>NUCLEOTIDE SEQUENCE [LARGE SCALE GENOMIC DNA]</scope>
    <source>
        <strain evidence="10 11">DSM 15114</strain>
    </source>
</reference>
<protein>
    <submittedName>
        <fullName evidence="10">PAS domain-containing protein</fullName>
    </submittedName>
</protein>
<dbReference type="Gene3D" id="1.10.287.950">
    <property type="entry name" value="Methyl-accepting chemotaxis protein"/>
    <property type="match status" value="1"/>
</dbReference>
<dbReference type="OrthoDB" id="266313at2"/>
<dbReference type="GO" id="GO:0007165">
    <property type="term" value="P:signal transduction"/>
    <property type="evidence" value="ECO:0007669"/>
    <property type="project" value="UniProtKB-KW"/>
</dbReference>
<dbReference type="CDD" id="cd00130">
    <property type="entry name" value="PAS"/>
    <property type="match status" value="1"/>
</dbReference>
<dbReference type="InterPro" id="IPR004090">
    <property type="entry name" value="Chemotax_Me-accpt_rcpt"/>
</dbReference>
<dbReference type="InterPro" id="IPR000014">
    <property type="entry name" value="PAS"/>
</dbReference>
<keyword evidence="6" id="KW-0472">Membrane</keyword>
<dbReference type="PROSITE" id="PS50112">
    <property type="entry name" value="PAS"/>
    <property type="match status" value="1"/>
</dbReference>
<evidence type="ECO:0000259" key="7">
    <source>
        <dbReference type="PROSITE" id="PS50111"/>
    </source>
</evidence>
<dbReference type="SUPFAM" id="SSF141371">
    <property type="entry name" value="PilZ domain-like"/>
    <property type="match status" value="1"/>
</dbReference>
<accession>A0A7X2D1P5</accession>
<feature type="domain" description="T-SNARE coiled-coil homology" evidence="9">
    <location>
        <begin position="461"/>
        <end position="523"/>
    </location>
</feature>
<keyword evidence="3 5" id="KW-0807">Transducer</keyword>
<evidence type="ECO:0000256" key="3">
    <source>
        <dbReference type="ARBA" id="ARBA00023224"/>
    </source>
</evidence>
<dbReference type="Gene3D" id="3.30.450.20">
    <property type="entry name" value="PAS domain"/>
    <property type="match status" value="1"/>
</dbReference>
<dbReference type="GO" id="GO:0006935">
    <property type="term" value="P:chemotaxis"/>
    <property type="evidence" value="ECO:0007669"/>
    <property type="project" value="InterPro"/>
</dbReference>
<dbReference type="GO" id="GO:0035438">
    <property type="term" value="F:cyclic-di-GMP binding"/>
    <property type="evidence" value="ECO:0007669"/>
    <property type="project" value="InterPro"/>
</dbReference>
<dbReference type="InterPro" id="IPR009875">
    <property type="entry name" value="PilZ_domain"/>
</dbReference>
<dbReference type="GO" id="GO:0005886">
    <property type="term" value="C:plasma membrane"/>
    <property type="evidence" value="ECO:0007669"/>
    <property type="project" value="UniProtKB-SubCell"/>
</dbReference>
<gene>
    <name evidence="10" type="ORF">GHC57_02415</name>
</gene>
<evidence type="ECO:0000256" key="4">
    <source>
        <dbReference type="ARBA" id="ARBA00029447"/>
    </source>
</evidence>
<dbReference type="InterPro" id="IPR035965">
    <property type="entry name" value="PAS-like_dom_sf"/>
</dbReference>
<feature type="domain" description="Methyl-accepting transducer" evidence="7">
    <location>
        <begin position="316"/>
        <end position="531"/>
    </location>
</feature>
<organism evidence="10 11">
    <name type="scientific">Roseospira navarrensis</name>
    <dbReference type="NCBI Taxonomy" id="140058"/>
    <lineage>
        <taxon>Bacteria</taxon>
        <taxon>Pseudomonadati</taxon>
        <taxon>Pseudomonadota</taxon>
        <taxon>Alphaproteobacteria</taxon>
        <taxon>Rhodospirillales</taxon>
        <taxon>Rhodospirillaceae</taxon>
        <taxon>Roseospira</taxon>
    </lineage>
</organism>
<evidence type="ECO:0000313" key="11">
    <source>
        <dbReference type="Proteomes" id="UP000434582"/>
    </source>
</evidence>
<feature type="domain" description="PAS" evidence="8">
    <location>
        <begin position="25"/>
        <end position="60"/>
    </location>
</feature>
<dbReference type="PRINTS" id="PR00260">
    <property type="entry name" value="CHEMTRNSDUCR"/>
</dbReference>
<evidence type="ECO:0000256" key="5">
    <source>
        <dbReference type="PROSITE-ProRule" id="PRU00284"/>
    </source>
</evidence>
<keyword evidence="2" id="KW-1003">Cell membrane</keyword>
<dbReference type="PANTHER" id="PTHR32089:SF112">
    <property type="entry name" value="LYSOZYME-LIKE PROTEIN-RELATED"/>
    <property type="match status" value="1"/>
</dbReference>
<dbReference type="InterPro" id="IPR013655">
    <property type="entry name" value="PAS_fold_3"/>
</dbReference>
<evidence type="ECO:0000256" key="6">
    <source>
        <dbReference type="SAM" id="Phobius"/>
    </source>
</evidence>
<dbReference type="SUPFAM" id="SSF55785">
    <property type="entry name" value="PYP-like sensor domain (PAS domain)"/>
    <property type="match status" value="1"/>
</dbReference>
<dbReference type="InterPro" id="IPR004089">
    <property type="entry name" value="MCPsignal_dom"/>
</dbReference>
<evidence type="ECO:0000313" key="10">
    <source>
        <dbReference type="EMBL" id="MQX35364.1"/>
    </source>
</evidence>
<feature type="transmembrane region" description="Helical" evidence="6">
    <location>
        <begin position="169"/>
        <end position="191"/>
    </location>
</feature>
<dbReference type="Pfam" id="PF00015">
    <property type="entry name" value="MCPsignal"/>
    <property type="match status" value="1"/>
</dbReference>
<keyword evidence="11" id="KW-1185">Reference proteome</keyword>
<dbReference type="RefSeq" id="WP_153340779.1">
    <property type="nucleotide sequence ID" value="NZ_WIVE01000003.1"/>
</dbReference>
<dbReference type="PROSITE" id="PS50192">
    <property type="entry name" value="T_SNARE"/>
    <property type="match status" value="1"/>
</dbReference>
<keyword evidence="6" id="KW-0812">Transmembrane</keyword>
<dbReference type="PANTHER" id="PTHR32089">
    <property type="entry name" value="METHYL-ACCEPTING CHEMOTAXIS PROTEIN MCPB"/>
    <property type="match status" value="1"/>
</dbReference>
<dbReference type="AlphaFoldDB" id="A0A7X2D1P5"/>
<dbReference type="Pfam" id="PF07238">
    <property type="entry name" value="PilZ"/>
    <property type="match status" value="1"/>
</dbReference>
<dbReference type="SMART" id="SM00283">
    <property type="entry name" value="MA"/>
    <property type="match status" value="1"/>
</dbReference>
<dbReference type="GO" id="GO:0004888">
    <property type="term" value="F:transmembrane signaling receptor activity"/>
    <property type="evidence" value="ECO:0007669"/>
    <property type="project" value="InterPro"/>
</dbReference>
<evidence type="ECO:0000259" key="8">
    <source>
        <dbReference type="PROSITE" id="PS50112"/>
    </source>
</evidence>
<dbReference type="Gene3D" id="2.40.10.220">
    <property type="entry name" value="predicted glycosyltransferase like domains"/>
    <property type="match status" value="1"/>
</dbReference>
<comment type="similarity">
    <text evidence="4">Belongs to the methyl-accepting chemotaxis (MCP) protein family.</text>
</comment>
<keyword evidence="6" id="KW-1133">Transmembrane helix</keyword>
<dbReference type="NCBIfam" id="TIGR00229">
    <property type="entry name" value="sensory_box"/>
    <property type="match status" value="1"/>
</dbReference>
<comment type="caution">
    <text evidence="10">The sequence shown here is derived from an EMBL/GenBank/DDBJ whole genome shotgun (WGS) entry which is preliminary data.</text>
</comment>
<comment type="subcellular location">
    <subcellularLocation>
        <location evidence="1">Cell inner membrane</location>
        <topology evidence="1">Multi-pass membrane protein</topology>
    </subcellularLocation>
</comment>